<protein>
    <recommendedName>
        <fullName evidence="2">Potassium channel domain-containing protein</fullName>
    </recommendedName>
</protein>
<reference evidence="3 4" key="1">
    <citation type="submission" date="2015-03" db="EMBL/GenBank/DDBJ databases">
        <authorList>
            <person name="McCorrison J."/>
            <person name="Sanka R."/>
            <person name="Adams M."/>
            <person name="Brinkac L."/>
            <person name="Nierman W."/>
            <person name="Sutton G."/>
            <person name="Nelson K."/>
            <person name="Kiedrowski L."/>
            <person name="Guerrero D."/>
            <person name="Bonomo R."/>
        </authorList>
    </citation>
    <scope>NUCLEOTIDE SEQUENCE [LARGE SCALE GENOMIC DNA]</scope>
    <source>
        <strain evidence="3 4">39373</strain>
    </source>
</reference>
<keyword evidence="1" id="KW-0472">Membrane</keyword>
<dbReference type="AlphaFoldDB" id="A0A837FDF2"/>
<sequence>MKIKNKAATNYSLIIVFFAAAYYFAWSLYPDSFIKNNALNSTPIHNAMNLAFSYNGEDYEEHDKISNEFFSNETLKAKNEFDIITSQSINFENILSQQESKLKLINENLSKAWTRNTEAYVDEASLKNHKELNVKEDELKAILSQKNKTQGSQFDIMLAYKNIEISEVKLRIATSERNALEYILSHAGDFNDPKLVSELNATNKIIDDTRSKLIINNKGIIKIKNNVQDLLSKRQKEDLNFWDFVFYSIGISTTTTFGDLVANSRLIRMLVCIQLLLSILVLANVTQNFLSKNKNSL</sequence>
<feature type="transmembrane region" description="Helical" evidence="1">
    <location>
        <begin position="12"/>
        <end position="29"/>
    </location>
</feature>
<dbReference type="InterPro" id="IPR013099">
    <property type="entry name" value="K_chnl_dom"/>
</dbReference>
<dbReference type="EMBL" id="JZYN01000010">
    <property type="protein sequence ID" value="KJM68216.1"/>
    <property type="molecule type" value="Genomic_DNA"/>
</dbReference>
<dbReference type="SUPFAM" id="SSF81324">
    <property type="entry name" value="Voltage-gated potassium channels"/>
    <property type="match status" value="1"/>
</dbReference>
<dbReference type="Pfam" id="PF07885">
    <property type="entry name" value="Ion_trans_2"/>
    <property type="match status" value="1"/>
</dbReference>
<evidence type="ECO:0000313" key="4">
    <source>
        <dbReference type="Proteomes" id="UP000033679"/>
    </source>
</evidence>
<evidence type="ECO:0000313" key="3">
    <source>
        <dbReference type="EMBL" id="KJM68216.1"/>
    </source>
</evidence>
<organism evidence="3 4">
    <name type="scientific">Enterobacter hormaechei subsp. xiangfangensis</name>
    <dbReference type="NCBI Taxonomy" id="1296536"/>
    <lineage>
        <taxon>Bacteria</taxon>
        <taxon>Pseudomonadati</taxon>
        <taxon>Pseudomonadota</taxon>
        <taxon>Gammaproteobacteria</taxon>
        <taxon>Enterobacterales</taxon>
        <taxon>Enterobacteriaceae</taxon>
        <taxon>Enterobacter</taxon>
        <taxon>Enterobacter cloacae complex</taxon>
    </lineage>
</organism>
<gene>
    <name evidence="3" type="ORF">SS59_09955</name>
</gene>
<accession>A0A837FDF2</accession>
<name>A0A837FDF2_9ENTR</name>
<evidence type="ECO:0000256" key="1">
    <source>
        <dbReference type="SAM" id="Phobius"/>
    </source>
</evidence>
<dbReference type="Gene3D" id="1.10.287.70">
    <property type="match status" value="1"/>
</dbReference>
<keyword evidence="1" id="KW-0812">Transmembrane</keyword>
<evidence type="ECO:0000259" key="2">
    <source>
        <dbReference type="Pfam" id="PF07885"/>
    </source>
</evidence>
<feature type="transmembrane region" description="Helical" evidence="1">
    <location>
        <begin position="266"/>
        <end position="285"/>
    </location>
</feature>
<keyword evidence="1" id="KW-1133">Transmembrane helix</keyword>
<dbReference type="Proteomes" id="UP000033679">
    <property type="component" value="Unassembled WGS sequence"/>
</dbReference>
<proteinExistence type="predicted"/>
<dbReference type="RefSeq" id="WP_045346130.1">
    <property type="nucleotide sequence ID" value="NZ_JAYXUI010000010.1"/>
</dbReference>
<feature type="domain" description="Potassium channel" evidence="2">
    <location>
        <begin position="234"/>
        <end position="290"/>
    </location>
</feature>
<comment type="caution">
    <text evidence="3">The sequence shown here is derived from an EMBL/GenBank/DDBJ whole genome shotgun (WGS) entry which is preliminary data.</text>
</comment>